<keyword evidence="2" id="KW-0238">DNA-binding</keyword>
<dbReference type="PANTHER" id="PTHR44688:SF16">
    <property type="entry name" value="DNA-BINDING TRANSCRIPTIONAL ACTIVATOR DEVR_DOSR"/>
    <property type="match status" value="1"/>
</dbReference>
<evidence type="ECO:0000256" key="3">
    <source>
        <dbReference type="ARBA" id="ARBA00023163"/>
    </source>
</evidence>
<organism evidence="5 6">
    <name type="scientific">Gordonia rubripertincta</name>
    <name type="common">Rhodococcus corallinus</name>
    <dbReference type="NCBI Taxonomy" id="36822"/>
    <lineage>
        <taxon>Bacteria</taxon>
        <taxon>Bacillati</taxon>
        <taxon>Actinomycetota</taxon>
        <taxon>Actinomycetes</taxon>
        <taxon>Mycobacteriales</taxon>
        <taxon>Gordoniaceae</taxon>
        <taxon>Gordonia</taxon>
    </lineage>
</organism>
<dbReference type="PRINTS" id="PR00038">
    <property type="entry name" value="HTHLUXR"/>
</dbReference>
<accession>A0ABT4N003</accession>
<dbReference type="InterPro" id="IPR016032">
    <property type="entry name" value="Sig_transdc_resp-reg_C-effctor"/>
</dbReference>
<reference evidence="5" key="1">
    <citation type="submission" date="2022-12" db="EMBL/GenBank/DDBJ databases">
        <authorList>
            <person name="Krivoruchko A.V."/>
            <person name="Elkin A."/>
        </authorList>
    </citation>
    <scope>NUCLEOTIDE SEQUENCE</scope>
    <source>
        <strain evidence="5">IEGM 1388</strain>
    </source>
</reference>
<dbReference type="PROSITE" id="PS50043">
    <property type="entry name" value="HTH_LUXR_2"/>
    <property type="match status" value="1"/>
</dbReference>
<dbReference type="InterPro" id="IPR029016">
    <property type="entry name" value="GAF-like_dom_sf"/>
</dbReference>
<keyword evidence="1" id="KW-0805">Transcription regulation</keyword>
<name>A0ABT4N003_GORRU</name>
<dbReference type="Proteomes" id="UP001067235">
    <property type="component" value="Unassembled WGS sequence"/>
</dbReference>
<feature type="domain" description="HTH luxR-type" evidence="4">
    <location>
        <begin position="199"/>
        <end position="264"/>
    </location>
</feature>
<gene>
    <name evidence="5" type="ORF">O4213_21435</name>
</gene>
<dbReference type="CDD" id="cd06170">
    <property type="entry name" value="LuxR_C_like"/>
    <property type="match status" value="1"/>
</dbReference>
<sequence>MRRLSKVLEVPVLFGGEVHGGSLLLTEFAGTRTNGLRGLAVSSQSGLGGRVIDRLRPASVSDYRSADAITHHYDRPVLGEGLRSVLAVPVVVDSIPRAVLYAARRDQVPMGGMTADAVVAACRRLATEIAIRDEVDRRTEMLSIARTGTRDAPDPATLEELRSIHAGLRELAGSLDSVMNRQAQALSDRLARVIGGDIDIEDSVSLSRREIDVLTLVAVGCSNVEVSSRLSLGAETVKSYLRSAMRKLGAHSRAEAVANARRRNLLP</sequence>
<dbReference type="EMBL" id="JAPWIE010000006">
    <property type="protein sequence ID" value="MCZ4552567.1"/>
    <property type="molecule type" value="Genomic_DNA"/>
</dbReference>
<keyword evidence="3" id="KW-0804">Transcription</keyword>
<evidence type="ECO:0000259" key="4">
    <source>
        <dbReference type="PROSITE" id="PS50043"/>
    </source>
</evidence>
<dbReference type="PROSITE" id="PS00622">
    <property type="entry name" value="HTH_LUXR_1"/>
    <property type="match status" value="1"/>
</dbReference>
<protein>
    <submittedName>
        <fullName evidence="5">Helix-turn-helix transcriptional regulator</fullName>
    </submittedName>
</protein>
<dbReference type="PANTHER" id="PTHR44688">
    <property type="entry name" value="DNA-BINDING TRANSCRIPTIONAL ACTIVATOR DEVR_DOSR"/>
    <property type="match status" value="1"/>
</dbReference>
<dbReference type="Pfam" id="PF00196">
    <property type="entry name" value="GerE"/>
    <property type="match status" value="1"/>
</dbReference>
<dbReference type="RefSeq" id="WP_301573311.1">
    <property type="nucleotide sequence ID" value="NZ_JAPWIE010000006.1"/>
</dbReference>
<proteinExistence type="predicted"/>
<dbReference type="SUPFAM" id="SSF55781">
    <property type="entry name" value="GAF domain-like"/>
    <property type="match status" value="1"/>
</dbReference>
<dbReference type="InterPro" id="IPR036388">
    <property type="entry name" value="WH-like_DNA-bd_sf"/>
</dbReference>
<dbReference type="SUPFAM" id="SSF46894">
    <property type="entry name" value="C-terminal effector domain of the bipartite response regulators"/>
    <property type="match status" value="1"/>
</dbReference>
<dbReference type="SMART" id="SM00421">
    <property type="entry name" value="HTH_LUXR"/>
    <property type="match status" value="1"/>
</dbReference>
<dbReference type="Gene3D" id="3.30.450.40">
    <property type="match status" value="1"/>
</dbReference>
<evidence type="ECO:0000313" key="6">
    <source>
        <dbReference type="Proteomes" id="UP001067235"/>
    </source>
</evidence>
<comment type="caution">
    <text evidence="5">The sequence shown here is derived from an EMBL/GenBank/DDBJ whole genome shotgun (WGS) entry which is preliminary data.</text>
</comment>
<dbReference type="Gene3D" id="1.10.10.10">
    <property type="entry name" value="Winged helix-like DNA-binding domain superfamily/Winged helix DNA-binding domain"/>
    <property type="match status" value="1"/>
</dbReference>
<evidence type="ECO:0000256" key="2">
    <source>
        <dbReference type="ARBA" id="ARBA00023125"/>
    </source>
</evidence>
<evidence type="ECO:0000313" key="5">
    <source>
        <dbReference type="EMBL" id="MCZ4552567.1"/>
    </source>
</evidence>
<evidence type="ECO:0000256" key="1">
    <source>
        <dbReference type="ARBA" id="ARBA00023015"/>
    </source>
</evidence>
<keyword evidence="6" id="KW-1185">Reference proteome</keyword>
<dbReference type="InterPro" id="IPR000792">
    <property type="entry name" value="Tscrpt_reg_LuxR_C"/>
</dbReference>